<sequence>MDKRLILAIQYVCNERAIVLPWDAIGKHLDVTPGAISQHMAKLRQRLVSWGFGVPPPLRRSSGFGYASSSRALEKASRGPNAERAYEIGVYNEEDDEEEEDPDIKEEEDDEESDIEMSEFHTVKEGRRKAPPIEEEDDGDGFEPLTRIQPTRRAKRKQTLERRESSRADLLDDLYVPPGKTKIQGRARERLRLEEVASTPKSHATNLTQRDFSGSEETAVADSVMRIVGVGEESPSDVIKNNEHSHAEMEDMFSEFSRPIGIDGSGSAKLVGMLADSSHSPTHRSSYSPIRRSWDQEQWPADEPTASWDDGRLYNSINNNQRTEYEFSGGVGNELLINPDSDEMYLEQNHLNATTPTDGLGPLTTPKNGMPYNQYNSSATARNLPLPLGPAAVGCGERSQHIVPAPLSRVVTQHRLAQPDSAPSREVRYQTPNNYAYFGASISTLTETANQEPGGGSEYGGRNVFSNQFYGGVERPQFDGLDSVPLAEENDPFAGMNLGYSSYLGPEGAMNEFDALSKGFIGYD</sequence>
<gene>
    <name evidence="2" type="ORF">GP486_007526</name>
</gene>
<dbReference type="Proteomes" id="UP000750711">
    <property type="component" value="Unassembled WGS sequence"/>
</dbReference>
<feature type="compositionally biased region" description="Acidic residues" evidence="1">
    <location>
        <begin position="92"/>
        <end position="117"/>
    </location>
</feature>
<accession>A0A9P8IFC7</accession>
<comment type="caution">
    <text evidence="2">The sequence shown here is derived from an EMBL/GenBank/DDBJ whole genome shotgun (WGS) entry which is preliminary data.</text>
</comment>
<organism evidence="2 3">
    <name type="scientific">Trichoglossum hirsutum</name>
    <dbReference type="NCBI Taxonomy" id="265104"/>
    <lineage>
        <taxon>Eukaryota</taxon>
        <taxon>Fungi</taxon>
        <taxon>Dikarya</taxon>
        <taxon>Ascomycota</taxon>
        <taxon>Pezizomycotina</taxon>
        <taxon>Geoglossomycetes</taxon>
        <taxon>Geoglossales</taxon>
        <taxon>Geoglossaceae</taxon>
        <taxon>Trichoglossum</taxon>
    </lineage>
</organism>
<dbReference type="AlphaFoldDB" id="A0A9P8IFC7"/>
<evidence type="ECO:0000313" key="3">
    <source>
        <dbReference type="Proteomes" id="UP000750711"/>
    </source>
</evidence>
<evidence type="ECO:0000313" key="2">
    <source>
        <dbReference type="EMBL" id="KAH0551133.1"/>
    </source>
</evidence>
<dbReference type="EMBL" id="JAGHQM010002177">
    <property type="protein sequence ID" value="KAH0551133.1"/>
    <property type="molecule type" value="Genomic_DNA"/>
</dbReference>
<feature type="region of interest" description="Disordered" evidence="1">
    <location>
        <begin position="71"/>
        <end position="165"/>
    </location>
</feature>
<evidence type="ECO:0000256" key="1">
    <source>
        <dbReference type="SAM" id="MobiDB-lite"/>
    </source>
</evidence>
<keyword evidence="3" id="KW-1185">Reference proteome</keyword>
<protein>
    <submittedName>
        <fullName evidence="2">Uncharacterized protein</fullName>
    </submittedName>
</protein>
<name>A0A9P8IFC7_9PEZI</name>
<reference evidence="2" key="1">
    <citation type="submission" date="2021-03" db="EMBL/GenBank/DDBJ databases">
        <title>Comparative genomics and phylogenomic investigation of the class Geoglossomycetes provide insights into ecological specialization and systematics.</title>
        <authorList>
            <person name="Melie T."/>
            <person name="Pirro S."/>
            <person name="Miller A.N."/>
            <person name="Quandt A."/>
        </authorList>
    </citation>
    <scope>NUCLEOTIDE SEQUENCE</scope>
    <source>
        <strain evidence="2">CAQ_001_2017</strain>
    </source>
</reference>
<proteinExistence type="predicted"/>